<accession>A0A542ZTJ3</accession>
<sequence length="48" mass="4636">MGREKCTARRGVSGEAAVGGAIPLRALPRSGATTGADEAVASGRGLGP</sequence>
<evidence type="ECO:0000313" key="3">
    <source>
        <dbReference type="Proteomes" id="UP000315389"/>
    </source>
</evidence>
<reference evidence="2 3" key="1">
    <citation type="submission" date="2019-06" db="EMBL/GenBank/DDBJ databases">
        <title>Sequencing the genomes of 1000 actinobacteria strains.</title>
        <authorList>
            <person name="Klenk H.-P."/>
        </authorList>
    </citation>
    <scope>NUCLEOTIDE SEQUENCE [LARGE SCALE GENOMIC DNA]</scope>
    <source>
        <strain evidence="2 3">DSM 4813</strain>
    </source>
</reference>
<keyword evidence="3" id="KW-1185">Reference proteome</keyword>
<evidence type="ECO:0000313" key="2">
    <source>
        <dbReference type="EMBL" id="TQL63674.1"/>
    </source>
</evidence>
<organism evidence="2 3">
    <name type="scientific">Rarobacter faecitabidus</name>
    <dbReference type="NCBI Taxonomy" id="13243"/>
    <lineage>
        <taxon>Bacteria</taxon>
        <taxon>Bacillati</taxon>
        <taxon>Actinomycetota</taxon>
        <taxon>Actinomycetes</taxon>
        <taxon>Micrococcales</taxon>
        <taxon>Rarobacteraceae</taxon>
        <taxon>Rarobacter</taxon>
    </lineage>
</organism>
<name>A0A542ZTJ3_RARFA</name>
<proteinExistence type="predicted"/>
<dbReference type="AlphaFoldDB" id="A0A542ZTJ3"/>
<protein>
    <submittedName>
        <fullName evidence="2">Uncharacterized protein</fullName>
    </submittedName>
</protein>
<evidence type="ECO:0000256" key="1">
    <source>
        <dbReference type="SAM" id="MobiDB-lite"/>
    </source>
</evidence>
<gene>
    <name evidence="2" type="ORF">FB461_0142</name>
</gene>
<dbReference type="Proteomes" id="UP000315389">
    <property type="component" value="Unassembled WGS sequence"/>
</dbReference>
<comment type="caution">
    <text evidence="2">The sequence shown here is derived from an EMBL/GenBank/DDBJ whole genome shotgun (WGS) entry which is preliminary data.</text>
</comment>
<dbReference type="EMBL" id="VFOS01000001">
    <property type="protein sequence ID" value="TQL63674.1"/>
    <property type="molecule type" value="Genomic_DNA"/>
</dbReference>
<feature type="region of interest" description="Disordered" evidence="1">
    <location>
        <begin position="27"/>
        <end position="48"/>
    </location>
</feature>